<evidence type="ECO:0000313" key="1">
    <source>
        <dbReference type="Ensembl" id="ENSCCNP00000012154.1"/>
    </source>
</evidence>
<proteinExistence type="predicted"/>
<protein>
    <submittedName>
        <fullName evidence="1">Uncharacterized protein</fullName>
    </submittedName>
</protein>
<dbReference type="Ensembl" id="ENSCCNT00000015944.1">
    <property type="protein sequence ID" value="ENSCCNP00000012154.1"/>
    <property type="gene ID" value="ENSCCNG00000012634.1"/>
</dbReference>
<accession>A0A8C0WIB4</accession>
<name>A0A8C0WIB4_CASCN</name>
<organism evidence="1">
    <name type="scientific">Castor canadensis</name>
    <name type="common">American beaver</name>
    <dbReference type="NCBI Taxonomy" id="51338"/>
    <lineage>
        <taxon>Eukaryota</taxon>
        <taxon>Metazoa</taxon>
        <taxon>Chordata</taxon>
        <taxon>Craniata</taxon>
        <taxon>Vertebrata</taxon>
        <taxon>Euteleostomi</taxon>
        <taxon>Mammalia</taxon>
        <taxon>Eutheria</taxon>
        <taxon>Euarchontoglires</taxon>
        <taxon>Glires</taxon>
        <taxon>Rodentia</taxon>
        <taxon>Castorimorpha</taxon>
        <taxon>Castoridae</taxon>
        <taxon>Castor</taxon>
    </lineage>
</organism>
<sequence length="142" mass="17355">MMKLRIPTRNLLNPTNRNRTISSNTLHIGHHNSILFSHTYLPRCKLWLNHLITLCQRSFHILYLPIHTRRMRNLLWIIRLHRNMRCRHHLTIHSYSHRLYKICSPMRTNIILRCHSNHQPTLSNPVYRIQSSRMNLRWLLCR</sequence>
<reference evidence="1" key="1">
    <citation type="submission" date="2023-09" db="UniProtKB">
        <authorList>
            <consortium name="Ensembl"/>
        </authorList>
    </citation>
    <scope>IDENTIFICATION</scope>
</reference>
<dbReference type="AlphaFoldDB" id="A0A8C0WIB4"/>